<protein>
    <submittedName>
        <fullName evidence="2">Uncharacterized protein</fullName>
    </submittedName>
</protein>
<dbReference type="STRING" id="456900.A0A151IN53"/>
<dbReference type="AlphaFoldDB" id="A0A151IN53"/>
<reference evidence="2 3" key="1">
    <citation type="submission" date="2016-03" db="EMBL/GenBank/DDBJ databases">
        <title>Cyphomyrmex costatus WGS genome.</title>
        <authorList>
            <person name="Nygaard S."/>
            <person name="Hu H."/>
            <person name="Boomsma J."/>
            <person name="Zhang G."/>
        </authorList>
    </citation>
    <scope>NUCLEOTIDE SEQUENCE [LARGE SCALE GENOMIC DNA]</scope>
    <source>
        <strain evidence="2">MS0001</strain>
        <tissue evidence="2">Whole body</tissue>
    </source>
</reference>
<organism evidence="2 3">
    <name type="scientific">Cyphomyrmex costatus</name>
    <dbReference type="NCBI Taxonomy" id="456900"/>
    <lineage>
        <taxon>Eukaryota</taxon>
        <taxon>Metazoa</taxon>
        <taxon>Ecdysozoa</taxon>
        <taxon>Arthropoda</taxon>
        <taxon>Hexapoda</taxon>
        <taxon>Insecta</taxon>
        <taxon>Pterygota</taxon>
        <taxon>Neoptera</taxon>
        <taxon>Endopterygota</taxon>
        <taxon>Hymenoptera</taxon>
        <taxon>Apocrita</taxon>
        <taxon>Aculeata</taxon>
        <taxon>Formicoidea</taxon>
        <taxon>Formicidae</taxon>
        <taxon>Myrmicinae</taxon>
        <taxon>Cyphomyrmex</taxon>
    </lineage>
</organism>
<feature type="non-terminal residue" evidence="2">
    <location>
        <position position="1"/>
    </location>
</feature>
<evidence type="ECO:0000313" key="2">
    <source>
        <dbReference type="EMBL" id="KYN06624.1"/>
    </source>
</evidence>
<keyword evidence="3" id="KW-1185">Reference proteome</keyword>
<proteinExistence type="predicted"/>
<name>A0A151IN53_9HYME</name>
<dbReference type="Proteomes" id="UP000078542">
    <property type="component" value="Unassembled WGS sequence"/>
</dbReference>
<evidence type="ECO:0000256" key="1">
    <source>
        <dbReference type="SAM" id="MobiDB-lite"/>
    </source>
</evidence>
<evidence type="ECO:0000313" key="3">
    <source>
        <dbReference type="Proteomes" id="UP000078542"/>
    </source>
</evidence>
<accession>A0A151IN53</accession>
<dbReference type="EMBL" id="KQ976975">
    <property type="protein sequence ID" value="KYN06624.1"/>
    <property type="molecule type" value="Genomic_DNA"/>
</dbReference>
<gene>
    <name evidence="2" type="ORF">ALC62_02427</name>
</gene>
<feature type="region of interest" description="Disordered" evidence="1">
    <location>
        <begin position="68"/>
        <end position="95"/>
    </location>
</feature>
<sequence>IDETNSIAERERTAKLIAKTRASIRKKHRALKTGIMESEIALEKRFKPIVEPLRQIIDITERDKQSKIGDVVKVKTPKGKREHSDNDNNDNDVNDVNDDVIARKSKCYVFGFIRRAMYKRAVLSLRHVALKQVTWCACVCVCCAEQHSVYRLGAESMCVYAGELDF</sequence>